<reference evidence="4 5" key="1">
    <citation type="submission" date="2017-01" db="EMBL/GenBank/DDBJ databases">
        <title>A new Hymenobacter.</title>
        <authorList>
            <person name="Liang Y."/>
            <person name="Feng F."/>
        </authorList>
    </citation>
    <scope>NUCLEOTIDE SEQUENCE [LARGE SCALE GENOMIC DNA]</scope>
    <source>
        <strain evidence="4">MIMBbqt21</strain>
    </source>
</reference>
<protein>
    <recommendedName>
        <fullName evidence="3">Thioredoxin domain-containing protein</fullName>
    </recommendedName>
</protein>
<evidence type="ECO:0000256" key="1">
    <source>
        <dbReference type="SAM" id="MobiDB-lite"/>
    </source>
</evidence>
<dbReference type="EMBL" id="MTSE01000014">
    <property type="protein sequence ID" value="OUJ71815.1"/>
    <property type="molecule type" value="Genomic_DNA"/>
</dbReference>
<dbReference type="Proteomes" id="UP000194873">
    <property type="component" value="Unassembled WGS sequence"/>
</dbReference>
<feature type="domain" description="Thioredoxin" evidence="3">
    <location>
        <begin position="24"/>
        <end position="166"/>
    </location>
</feature>
<dbReference type="InterPro" id="IPR017801">
    <property type="entry name" value="DUF3738"/>
</dbReference>
<dbReference type="NCBIfam" id="TIGR03435">
    <property type="entry name" value="Soli_TIGR03435"/>
    <property type="match status" value="1"/>
</dbReference>
<feature type="region of interest" description="Disordered" evidence="1">
    <location>
        <begin position="298"/>
        <end position="317"/>
    </location>
</feature>
<dbReference type="InterPro" id="IPR013740">
    <property type="entry name" value="Redoxin"/>
</dbReference>
<accession>A0A243W9C9</accession>
<dbReference type="Gene3D" id="3.40.30.10">
    <property type="entry name" value="Glutaredoxin"/>
    <property type="match status" value="1"/>
</dbReference>
<dbReference type="InterPro" id="IPR036249">
    <property type="entry name" value="Thioredoxin-like_sf"/>
</dbReference>
<organism evidence="4 5">
    <name type="scientific">Hymenobacter crusticola</name>
    <dbReference type="NCBI Taxonomy" id="1770526"/>
    <lineage>
        <taxon>Bacteria</taxon>
        <taxon>Pseudomonadati</taxon>
        <taxon>Bacteroidota</taxon>
        <taxon>Cytophagia</taxon>
        <taxon>Cytophagales</taxon>
        <taxon>Hymenobacteraceae</taxon>
        <taxon>Hymenobacter</taxon>
    </lineage>
</organism>
<gene>
    <name evidence="4" type="ORF">BXP70_20915</name>
</gene>
<dbReference type="PANTHER" id="PTHR42852">
    <property type="entry name" value="THIOL:DISULFIDE INTERCHANGE PROTEIN DSBE"/>
    <property type="match status" value="1"/>
</dbReference>
<dbReference type="RefSeq" id="WP_086596061.1">
    <property type="nucleotide sequence ID" value="NZ_MTSE01000014.1"/>
</dbReference>
<evidence type="ECO:0000256" key="2">
    <source>
        <dbReference type="SAM" id="SignalP"/>
    </source>
</evidence>
<name>A0A243W9C9_9BACT</name>
<dbReference type="OrthoDB" id="1118217at2"/>
<keyword evidence="5" id="KW-1185">Reference proteome</keyword>
<dbReference type="PROSITE" id="PS51352">
    <property type="entry name" value="THIOREDOXIN_2"/>
    <property type="match status" value="1"/>
</dbReference>
<sequence length="395" mass="43203">MSKILLAAFLLFFSQLHNVRAAAPKIGEAAPQLKLTGLLQTAGKMDQSIQSLQGKVLVLEFWATWCAPCVAAMPHLNSLSEKYKSRGVQFISITDQEATKAKLFLKKRAITGWVGLDTDRTMYKAYEVTTIPFTVIIGADGLVAGYSEGSKLSEAMLEQVLAGKKLSAPSVLSDKVAASPANPEATKPIYELSIRPSTGKETLIITSTTFYKTTGASALDVLKVAFDATLKPIEITAPLPEGRFDVVATNPTKDSPEWAWRAQLQQMLQDVWGIMVQPENKEVEVYELTVSPAAEQRLRKADANERASHQSSEDRTLAGSNVSVDVLAKTLQDVLATPVVNATNLSGNYDYNFDYDNSKPEVLLKSVEQEMGLNLRRTKRLTNFMVIRSKSAAAL</sequence>
<feature type="signal peptide" evidence="2">
    <location>
        <begin position="1"/>
        <end position="21"/>
    </location>
</feature>
<dbReference type="SUPFAM" id="SSF52833">
    <property type="entry name" value="Thioredoxin-like"/>
    <property type="match status" value="1"/>
</dbReference>
<keyword evidence="2" id="KW-0732">Signal</keyword>
<dbReference type="InterPro" id="IPR013766">
    <property type="entry name" value="Thioredoxin_domain"/>
</dbReference>
<dbReference type="PANTHER" id="PTHR42852:SF13">
    <property type="entry name" value="PROTEIN DIPZ"/>
    <property type="match status" value="1"/>
</dbReference>
<proteinExistence type="predicted"/>
<dbReference type="Pfam" id="PF08534">
    <property type="entry name" value="Redoxin"/>
    <property type="match status" value="1"/>
</dbReference>
<dbReference type="Pfam" id="PF12543">
    <property type="entry name" value="DUF3738"/>
    <property type="match status" value="1"/>
</dbReference>
<evidence type="ECO:0000313" key="5">
    <source>
        <dbReference type="Proteomes" id="UP000194873"/>
    </source>
</evidence>
<dbReference type="CDD" id="cd02966">
    <property type="entry name" value="TlpA_like_family"/>
    <property type="match status" value="1"/>
</dbReference>
<feature type="compositionally biased region" description="Basic and acidic residues" evidence="1">
    <location>
        <begin position="298"/>
        <end position="316"/>
    </location>
</feature>
<evidence type="ECO:0000313" key="4">
    <source>
        <dbReference type="EMBL" id="OUJ71815.1"/>
    </source>
</evidence>
<dbReference type="AlphaFoldDB" id="A0A243W9C9"/>
<dbReference type="GO" id="GO:0016491">
    <property type="term" value="F:oxidoreductase activity"/>
    <property type="evidence" value="ECO:0007669"/>
    <property type="project" value="InterPro"/>
</dbReference>
<feature type="chain" id="PRO_5012331512" description="Thioredoxin domain-containing protein" evidence="2">
    <location>
        <begin position="22"/>
        <end position="395"/>
    </location>
</feature>
<evidence type="ECO:0000259" key="3">
    <source>
        <dbReference type="PROSITE" id="PS51352"/>
    </source>
</evidence>
<dbReference type="InterPro" id="IPR050553">
    <property type="entry name" value="Thioredoxin_ResA/DsbE_sf"/>
</dbReference>
<comment type="caution">
    <text evidence="4">The sequence shown here is derived from an EMBL/GenBank/DDBJ whole genome shotgun (WGS) entry which is preliminary data.</text>
</comment>